<dbReference type="EMBL" id="MU857034">
    <property type="protein sequence ID" value="KAK4151086.1"/>
    <property type="molecule type" value="Genomic_DNA"/>
</dbReference>
<comment type="caution">
    <text evidence="4">The sequence shown here is derived from an EMBL/GenBank/DDBJ whole genome shotgun (WGS) entry which is preliminary data.</text>
</comment>
<keyword evidence="3" id="KW-0732">Signal</keyword>
<gene>
    <name evidence="4" type="ORF">C8A00DRAFT_36283</name>
</gene>
<keyword evidence="2" id="KW-0472">Membrane</keyword>
<feature type="chain" id="PRO_5042965257" evidence="3">
    <location>
        <begin position="22"/>
        <end position="345"/>
    </location>
</feature>
<feature type="transmembrane region" description="Helical" evidence="2">
    <location>
        <begin position="247"/>
        <end position="270"/>
    </location>
</feature>
<keyword evidence="5" id="KW-1185">Reference proteome</keyword>
<evidence type="ECO:0000256" key="3">
    <source>
        <dbReference type="SAM" id="SignalP"/>
    </source>
</evidence>
<reference evidence="4" key="2">
    <citation type="submission" date="2023-05" db="EMBL/GenBank/DDBJ databases">
        <authorList>
            <consortium name="Lawrence Berkeley National Laboratory"/>
            <person name="Steindorff A."/>
            <person name="Hensen N."/>
            <person name="Bonometti L."/>
            <person name="Westerberg I."/>
            <person name="Brannstrom I.O."/>
            <person name="Guillou S."/>
            <person name="Cros-Aarteil S."/>
            <person name="Calhoun S."/>
            <person name="Haridas S."/>
            <person name="Kuo A."/>
            <person name="Mondo S."/>
            <person name="Pangilinan J."/>
            <person name="Riley R."/>
            <person name="Labutti K."/>
            <person name="Andreopoulos B."/>
            <person name="Lipzen A."/>
            <person name="Chen C."/>
            <person name="Yanf M."/>
            <person name="Daum C."/>
            <person name="Ng V."/>
            <person name="Clum A."/>
            <person name="Ohm R."/>
            <person name="Martin F."/>
            <person name="Silar P."/>
            <person name="Natvig D."/>
            <person name="Lalanne C."/>
            <person name="Gautier V."/>
            <person name="Ament-Velasquez S.L."/>
            <person name="Kruys A."/>
            <person name="Hutchinson M.I."/>
            <person name="Powell A.J."/>
            <person name="Barry K."/>
            <person name="Miller A.N."/>
            <person name="Grigoriev I.V."/>
            <person name="Debuchy R."/>
            <person name="Gladieux P."/>
            <person name="Thoren M.H."/>
            <person name="Johannesson H."/>
        </authorList>
    </citation>
    <scope>NUCLEOTIDE SEQUENCE</scope>
    <source>
        <strain evidence="4">CBS 538.74</strain>
    </source>
</reference>
<evidence type="ECO:0000256" key="1">
    <source>
        <dbReference type="SAM" id="MobiDB-lite"/>
    </source>
</evidence>
<evidence type="ECO:0000256" key="2">
    <source>
        <dbReference type="SAM" id="Phobius"/>
    </source>
</evidence>
<evidence type="ECO:0000313" key="4">
    <source>
        <dbReference type="EMBL" id="KAK4151086.1"/>
    </source>
</evidence>
<protein>
    <submittedName>
        <fullName evidence="4">Uncharacterized protein</fullName>
    </submittedName>
</protein>
<dbReference type="AlphaFoldDB" id="A0AAN6ZW63"/>
<feature type="compositionally biased region" description="Basic and acidic residues" evidence="1">
    <location>
        <begin position="300"/>
        <end position="318"/>
    </location>
</feature>
<keyword evidence="2" id="KW-0812">Transmembrane</keyword>
<feature type="signal peptide" evidence="3">
    <location>
        <begin position="1"/>
        <end position="21"/>
    </location>
</feature>
<evidence type="ECO:0000313" key="5">
    <source>
        <dbReference type="Proteomes" id="UP001302745"/>
    </source>
</evidence>
<sequence>MFASKLALPAAWLLLLGTAVAAPAPDTAPTQQAANPADPFVTVDEAGIRRTVTPIMTTINGIPTLLTPAPAPDVTGSVLATGTGAAAQPAATDDKGAAAGAACSNTDGAFKPFCQPKHNDVYYPDSTHYITWDSSFFSGVNATTLKVLGFYTTNETIPTSGGPPLDEEAFSSDSISAGWGFYQWRLPRTLLTNNKLSSANITLYIVALPKGSQAAQWLSGPTITVQWKPKKEPKPKHHSPHGNDEHALYVALPTVFGVATLLVVGIFFWNRQARRVDLARLLSQAGGRSSGRRRGAAGASKKDRARNKEQSIRLMERDASIDAEEAGWEEGWTAEVPGRVNRKQM</sequence>
<dbReference type="InterPro" id="IPR028000">
    <property type="entry name" value="Pma1"/>
</dbReference>
<accession>A0AAN6ZW63</accession>
<reference evidence="4" key="1">
    <citation type="journal article" date="2023" name="Mol. Phylogenet. Evol.">
        <title>Genome-scale phylogeny and comparative genomics of the fungal order Sordariales.</title>
        <authorList>
            <person name="Hensen N."/>
            <person name="Bonometti L."/>
            <person name="Westerberg I."/>
            <person name="Brannstrom I.O."/>
            <person name="Guillou S."/>
            <person name="Cros-Aarteil S."/>
            <person name="Calhoun S."/>
            <person name="Haridas S."/>
            <person name="Kuo A."/>
            <person name="Mondo S."/>
            <person name="Pangilinan J."/>
            <person name="Riley R."/>
            <person name="LaButti K."/>
            <person name="Andreopoulos B."/>
            <person name="Lipzen A."/>
            <person name="Chen C."/>
            <person name="Yan M."/>
            <person name="Daum C."/>
            <person name="Ng V."/>
            <person name="Clum A."/>
            <person name="Steindorff A."/>
            <person name="Ohm R.A."/>
            <person name="Martin F."/>
            <person name="Silar P."/>
            <person name="Natvig D.O."/>
            <person name="Lalanne C."/>
            <person name="Gautier V."/>
            <person name="Ament-Velasquez S.L."/>
            <person name="Kruys A."/>
            <person name="Hutchinson M.I."/>
            <person name="Powell A.J."/>
            <person name="Barry K."/>
            <person name="Miller A.N."/>
            <person name="Grigoriev I.V."/>
            <person name="Debuchy R."/>
            <person name="Gladieux P."/>
            <person name="Hiltunen Thoren M."/>
            <person name="Johannesson H."/>
        </authorList>
    </citation>
    <scope>NUCLEOTIDE SEQUENCE</scope>
    <source>
        <strain evidence="4">CBS 538.74</strain>
    </source>
</reference>
<feature type="region of interest" description="Disordered" evidence="1">
    <location>
        <begin position="287"/>
        <end position="318"/>
    </location>
</feature>
<keyword evidence="2" id="KW-1133">Transmembrane helix</keyword>
<organism evidence="4 5">
    <name type="scientific">Chaetomidium leptoderma</name>
    <dbReference type="NCBI Taxonomy" id="669021"/>
    <lineage>
        <taxon>Eukaryota</taxon>
        <taxon>Fungi</taxon>
        <taxon>Dikarya</taxon>
        <taxon>Ascomycota</taxon>
        <taxon>Pezizomycotina</taxon>
        <taxon>Sordariomycetes</taxon>
        <taxon>Sordariomycetidae</taxon>
        <taxon>Sordariales</taxon>
        <taxon>Chaetomiaceae</taxon>
        <taxon>Chaetomidium</taxon>
    </lineage>
</organism>
<name>A0AAN6ZW63_9PEZI</name>
<dbReference type="Proteomes" id="UP001302745">
    <property type="component" value="Unassembled WGS sequence"/>
</dbReference>
<dbReference type="Pfam" id="PF14610">
    <property type="entry name" value="Psg1"/>
    <property type="match status" value="1"/>
</dbReference>
<proteinExistence type="predicted"/>